<gene>
    <name evidence="1" type="ORF">POCULU_LOCUS9515</name>
</gene>
<reference evidence="1" key="1">
    <citation type="submission" date="2021-06" db="EMBL/GenBank/DDBJ databases">
        <authorList>
            <person name="Kallberg Y."/>
            <person name="Tangrot J."/>
            <person name="Rosling A."/>
        </authorList>
    </citation>
    <scope>NUCLEOTIDE SEQUENCE</scope>
    <source>
        <strain evidence="1">IA702</strain>
    </source>
</reference>
<proteinExistence type="predicted"/>
<keyword evidence="2" id="KW-1185">Reference proteome</keyword>
<evidence type="ECO:0000313" key="2">
    <source>
        <dbReference type="Proteomes" id="UP000789572"/>
    </source>
</evidence>
<dbReference type="AlphaFoldDB" id="A0A9N9H068"/>
<organism evidence="1 2">
    <name type="scientific">Paraglomus occultum</name>
    <dbReference type="NCBI Taxonomy" id="144539"/>
    <lineage>
        <taxon>Eukaryota</taxon>
        <taxon>Fungi</taxon>
        <taxon>Fungi incertae sedis</taxon>
        <taxon>Mucoromycota</taxon>
        <taxon>Glomeromycotina</taxon>
        <taxon>Glomeromycetes</taxon>
        <taxon>Paraglomerales</taxon>
        <taxon>Paraglomeraceae</taxon>
        <taxon>Paraglomus</taxon>
    </lineage>
</organism>
<comment type="caution">
    <text evidence="1">The sequence shown here is derived from an EMBL/GenBank/DDBJ whole genome shotgun (WGS) entry which is preliminary data.</text>
</comment>
<name>A0A9N9H068_9GLOM</name>
<dbReference type="Proteomes" id="UP000789572">
    <property type="component" value="Unassembled WGS sequence"/>
</dbReference>
<sequence>MRNSTLKQTRTLSLSRRANPCNDPRYPVFGGSFCKNERRIAVVCEAQDFPNLYEVTEAQCQPDTTCVDFIRPEKSTPLAACLTNDNIRRWNNGGQRGIICDSNGRSFKTSANTMVFGMTTYDTNSNPTAVDSMSGSVGGLTLGRTIHESHFSAVYKNYRAGQLVKMCFDAGPR</sequence>
<protein>
    <submittedName>
        <fullName evidence="1">2124_t:CDS:1</fullName>
    </submittedName>
</protein>
<accession>A0A9N9H068</accession>
<evidence type="ECO:0000313" key="1">
    <source>
        <dbReference type="EMBL" id="CAG8642825.1"/>
    </source>
</evidence>
<dbReference type="EMBL" id="CAJVPJ010003641">
    <property type="protein sequence ID" value="CAG8642825.1"/>
    <property type="molecule type" value="Genomic_DNA"/>
</dbReference>
<feature type="non-terminal residue" evidence="1">
    <location>
        <position position="173"/>
    </location>
</feature>